<dbReference type="InterPro" id="IPR036397">
    <property type="entry name" value="RNaseH_sf"/>
</dbReference>
<name>A0AAD3DXM6_9CHLO</name>
<gene>
    <name evidence="2" type="ORF">Agub_g12029</name>
</gene>
<dbReference type="InterPro" id="IPR003165">
    <property type="entry name" value="Piwi"/>
</dbReference>
<evidence type="ECO:0000259" key="1">
    <source>
        <dbReference type="PROSITE" id="PS50822"/>
    </source>
</evidence>
<dbReference type="Gene3D" id="3.40.50.2300">
    <property type="match status" value="1"/>
</dbReference>
<proteinExistence type="predicted"/>
<dbReference type="SUPFAM" id="SSF53098">
    <property type="entry name" value="Ribonuclease H-like"/>
    <property type="match status" value="1"/>
</dbReference>
<dbReference type="CDD" id="cd04657">
    <property type="entry name" value="Piwi_ago-like"/>
    <property type="match status" value="1"/>
</dbReference>
<dbReference type="AlphaFoldDB" id="A0AAD3DXM6"/>
<organism evidence="2 3">
    <name type="scientific">Astrephomene gubernaculifera</name>
    <dbReference type="NCBI Taxonomy" id="47775"/>
    <lineage>
        <taxon>Eukaryota</taxon>
        <taxon>Viridiplantae</taxon>
        <taxon>Chlorophyta</taxon>
        <taxon>core chlorophytes</taxon>
        <taxon>Chlorophyceae</taxon>
        <taxon>CS clade</taxon>
        <taxon>Chlamydomonadales</taxon>
        <taxon>Astrephomenaceae</taxon>
        <taxon>Astrephomene</taxon>
    </lineage>
</organism>
<dbReference type="InterPro" id="IPR045246">
    <property type="entry name" value="Piwi_ago-like"/>
</dbReference>
<protein>
    <recommendedName>
        <fullName evidence="1">Piwi domain-containing protein</fullName>
    </recommendedName>
</protein>
<dbReference type="PROSITE" id="PS50822">
    <property type="entry name" value="PIWI"/>
    <property type="match status" value="1"/>
</dbReference>
<evidence type="ECO:0000313" key="2">
    <source>
        <dbReference type="EMBL" id="GFR49920.1"/>
    </source>
</evidence>
<dbReference type="PANTHER" id="PTHR22891">
    <property type="entry name" value="EUKARYOTIC TRANSLATION INITIATION FACTOR 2C"/>
    <property type="match status" value="1"/>
</dbReference>
<accession>A0AAD3DXM6</accession>
<dbReference type="Pfam" id="PF02171">
    <property type="entry name" value="Piwi"/>
    <property type="match status" value="1"/>
</dbReference>
<dbReference type="EMBL" id="BMAR01000033">
    <property type="protein sequence ID" value="GFR49920.1"/>
    <property type="molecule type" value="Genomic_DNA"/>
</dbReference>
<dbReference type="SMART" id="SM00950">
    <property type="entry name" value="Piwi"/>
    <property type="match status" value="1"/>
</dbReference>
<feature type="non-terminal residue" evidence="2">
    <location>
        <position position="419"/>
    </location>
</feature>
<reference evidence="2 3" key="1">
    <citation type="journal article" date="2021" name="Sci. Rep.">
        <title>Genome sequencing of the multicellular alga Astrephomene provides insights into convergent evolution of germ-soma differentiation.</title>
        <authorList>
            <person name="Yamashita S."/>
            <person name="Yamamoto K."/>
            <person name="Matsuzaki R."/>
            <person name="Suzuki S."/>
            <person name="Yamaguchi H."/>
            <person name="Hirooka S."/>
            <person name="Minakuchi Y."/>
            <person name="Miyagishima S."/>
            <person name="Kawachi M."/>
            <person name="Toyoda A."/>
            <person name="Nozaki H."/>
        </authorList>
    </citation>
    <scope>NUCLEOTIDE SEQUENCE [LARGE SCALE GENOMIC DNA]</scope>
    <source>
        <strain evidence="2 3">NIES-4017</strain>
    </source>
</reference>
<dbReference type="GO" id="GO:0003676">
    <property type="term" value="F:nucleic acid binding"/>
    <property type="evidence" value="ECO:0007669"/>
    <property type="project" value="InterPro"/>
</dbReference>
<dbReference type="Gene3D" id="3.30.420.10">
    <property type="entry name" value="Ribonuclease H-like superfamily/Ribonuclease H"/>
    <property type="match status" value="1"/>
</dbReference>
<sequence>MKECGMNVVDPVVPDNPEQSPPVVWAAPAGGPGRGVEGAMREAAEAARRRYGKPAKLLLVVLREKCTDEYQEVKRVSDMELGIPSQVVAGNKAKVGTTARGGGVQYCANVVLKINNKLGGVNVKLSGGIRCLPVIGGDRAPPFMVLGADVTHPTGASAPARGSEGSLRDASVAAVVASLDGSLGRWGSRVLLQAGRQEVISDMGGAVRELLLEFYKANRGVKPQRLVMYRDGVSEGQFEQVLAEEYTAIRKACLDLEANYRPAITFVVVQKRHNTRLFPADQAAADKNGNVVPGTVVDRGITSPDAFDFYLNSHAGLQGTNKPAHYHILVDEIGFGADGIQLLTYWMCYLYQRTTRSVSYCPPAYYADRAAFRGRTLLAAATSSSDSASETGSLQAGAAGGRPQQFAGIHRDLGNLLYF</sequence>
<evidence type="ECO:0000313" key="3">
    <source>
        <dbReference type="Proteomes" id="UP001054857"/>
    </source>
</evidence>
<comment type="caution">
    <text evidence="2">The sequence shown here is derived from an EMBL/GenBank/DDBJ whole genome shotgun (WGS) entry which is preliminary data.</text>
</comment>
<keyword evidence="3" id="KW-1185">Reference proteome</keyword>
<feature type="domain" description="Piwi" evidence="1">
    <location>
        <begin position="57"/>
        <end position="379"/>
    </location>
</feature>
<dbReference type="InterPro" id="IPR012337">
    <property type="entry name" value="RNaseH-like_sf"/>
</dbReference>
<dbReference type="Proteomes" id="UP001054857">
    <property type="component" value="Unassembled WGS sequence"/>
</dbReference>